<evidence type="ECO:0000256" key="4">
    <source>
        <dbReference type="ARBA" id="ARBA00023125"/>
    </source>
</evidence>
<evidence type="ECO:0000256" key="1">
    <source>
        <dbReference type="ARBA" id="ARBA00008724"/>
    </source>
</evidence>
<comment type="similarity">
    <text evidence="1 6">Belongs to the TACO1 family.</text>
</comment>
<dbReference type="NCBIfam" id="NF001030">
    <property type="entry name" value="PRK00110.1"/>
    <property type="match status" value="1"/>
</dbReference>
<evidence type="ECO:0000256" key="6">
    <source>
        <dbReference type="HAMAP-Rule" id="MF_00693"/>
    </source>
</evidence>
<accession>A0A1F6B057</accession>
<dbReference type="PANTHER" id="PTHR12532">
    <property type="entry name" value="TRANSLATIONAL ACTIVATOR OF CYTOCHROME C OXIDASE 1"/>
    <property type="match status" value="1"/>
</dbReference>
<evidence type="ECO:0000259" key="7">
    <source>
        <dbReference type="Pfam" id="PF01709"/>
    </source>
</evidence>
<feature type="domain" description="TACO1/YebC-like N-terminal" evidence="8">
    <location>
        <begin position="5"/>
        <end position="78"/>
    </location>
</feature>
<dbReference type="PANTHER" id="PTHR12532:SF6">
    <property type="entry name" value="TRANSCRIPTIONAL REGULATORY PROTEIN YEBC-RELATED"/>
    <property type="match status" value="1"/>
</dbReference>
<name>A0A1F6B057_9BACT</name>
<dbReference type="InterPro" id="IPR048300">
    <property type="entry name" value="TACO1_YebC-like_2nd/3rd_dom"/>
</dbReference>
<dbReference type="InterPro" id="IPR029072">
    <property type="entry name" value="YebC-like"/>
</dbReference>
<reference evidence="9 10" key="1">
    <citation type="journal article" date="2016" name="Nat. Commun.">
        <title>Thousands of microbial genomes shed light on interconnected biogeochemical processes in an aquifer system.</title>
        <authorList>
            <person name="Anantharaman K."/>
            <person name="Brown C.T."/>
            <person name="Hug L.A."/>
            <person name="Sharon I."/>
            <person name="Castelle C.J."/>
            <person name="Probst A.J."/>
            <person name="Thomas B.C."/>
            <person name="Singh A."/>
            <person name="Wilkins M.J."/>
            <person name="Karaoz U."/>
            <person name="Brodie E.L."/>
            <person name="Williams K.H."/>
            <person name="Hubbard S.S."/>
            <person name="Banfield J.F."/>
        </authorList>
    </citation>
    <scope>NUCLEOTIDE SEQUENCE [LARGE SCALE GENOMIC DNA]</scope>
</reference>
<dbReference type="Pfam" id="PF20772">
    <property type="entry name" value="TACO1_YebC_N"/>
    <property type="match status" value="1"/>
</dbReference>
<keyword evidence="4 6" id="KW-0238">DNA-binding</keyword>
<organism evidence="9 10">
    <name type="scientific">Candidatus Gottesmanbacteria bacterium RIFCSPLOWO2_01_FULL_46_9</name>
    <dbReference type="NCBI Taxonomy" id="1798394"/>
    <lineage>
        <taxon>Bacteria</taxon>
        <taxon>Candidatus Gottesmaniibacteriota</taxon>
    </lineage>
</organism>
<feature type="domain" description="TACO1/YebC-like second and third" evidence="7">
    <location>
        <begin position="83"/>
        <end position="238"/>
    </location>
</feature>
<evidence type="ECO:0000313" key="10">
    <source>
        <dbReference type="Proteomes" id="UP000176450"/>
    </source>
</evidence>
<evidence type="ECO:0000256" key="5">
    <source>
        <dbReference type="ARBA" id="ARBA00023163"/>
    </source>
</evidence>
<keyword evidence="2 6" id="KW-0963">Cytoplasm</keyword>
<evidence type="ECO:0000313" key="9">
    <source>
        <dbReference type="EMBL" id="OGG30122.1"/>
    </source>
</evidence>
<keyword evidence="5 6" id="KW-0804">Transcription</keyword>
<dbReference type="GO" id="GO:0006355">
    <property type="term" value="P:regulation of DNA-templated transcription"/>
    <property type="evidence" value="ECO:0007669"/>
    <property type="project" value="UniProtKB-UniRule"/>
</dbReference>
<dbReference type="GO" id="GO:0003677">
    <property type="term" value="F:DNA binding"/>
    <property type="evidence" value="ECO:0007669"/>
    <property type="project" value="UniProtKB-UniRule"/>
</dbReference>
<dbReference type="Pfam" id="PF01709">
    <property type="entry name" value="Transcrip_reg"/>
    <property type="match status" value="1"/>
</dbReference>
<dbReference type="InterPro" id="IPR026564">
    <property type="entry name" value="Transcrip_reg_TACO1-like_dom3"/>
</dbReference>
<sequence>MSGHSKWSTIKRQKGAADVVKGRVFTQAARAITIAVLEGGGVSDPDHNFRLRLAIEKARQVNVPKENIQRAIEKGKGGGAGAMEQVTYEAYGPGGAAMLIEAVTNNKQRTVALVKNLFDRAGFALASPGAVSYLFVRSGIVTVPKGSHTADSILEAALDAGASDVVETGDMFEVYTEVGKLSEVKCALLDKNIVIDNTEIIMKPIIPVSCTADELRHIDQFIENVEGLDDVHAVFTNVGN</sequence>
<evidence type="ECO:0000256" key="2">
    <source>
        <dbReference type="ARBA" id="ARBA00022490"/>
    </source>
</evidence>
<evidence type="ECO:0000256" key="3">
    <source>
        <dbReference type="ARBA" id="ARBA00023015"/>
    </source>
</evidence>
<dbReference type="GO" id="GO:0005829">
    <property type="term" value="C:cytosol"/>
    <property type="evidence" value="ECO:0007669"/>
    <property type="project" value="TreeGrafter"/>
</dbReference>
<dbReference type="EMBL" id="MFJX01000048">
    <property type="protein sequence ID" value="OGG30122.1"/>
    <property type="molecule type" value="Genomic_DNA"/>
</dbReference>
<evidence type="ECO:0000259" key="8">
    <source>
        <dbReference type="Pfam" id="PF20772"/>
    </source>
</evidence>
<dbReference type="SUPFAM" id="SSF75625">
    <property type="entry name" value="YebC-like"/>
    <property type="match status" value="1"/>
</dbReference>
<keyword evidence="3 6" id="KW-0805">Transcription regulation</keyword>
<dbReference type="Gene3D" id="1.10.10.200">
    <property type="match status" value="1"/>
</dbReference>
<dbReference type="HAMAP" id="MF_00693">
    <property type="entry name" value="Transcrip_reg_TACO1"/>
    <property type="match status" value="1"/>
</dbReference>
<proteinExistence type="inferred from homology"/>
<dbReference type="NCBIfam" id="TIGR01033">
    <property type="entry name" value="YebC/PmpR family DNA-binding transcriptional regulator"/>
    <property type="match status" value="1"/>
</dbReference>
<comment type="subcellular location">
    <subcellularLocation>
        <location evidence="6">Cytoplasm</location>
    </subcellularLocation>
</comment>
<dbReference type="InterPro" id="IPR049083">
    <property type="entry name" value="TACO1_YebC_N"/>
</dbReference>
<dbReference type="Proteomes" id="UP000176450">
    <property type="component" value="Unassembled WGS sequence"/>
</dbReference>
<dbReference type="FunFam" id="1.10.10.200:FF:000002">
    <property type="entry name" value="Probable transcriptional regulatory protein CLM62_37755"/>
    <property type="match status" value="1"/>
</dbReference>
<dbReference type="Gene3D" id="3.30.70.980">
    <property type="match status" value="2"/>
</dbReference>
<gene>
    <name evidence="9" type="ORF">A3A63_01580</name>
</gene>
<dbReference type="InterPro" id="IPR002876">
    <property type="entry name" value="Transcrip_reg_TACO1-like"/>
</dbReference>
<dbReference type="NCBIfam" id="NF009044">
    <property type="entry name" value="PRK12378.1"/>
    <property type="match status" value="1"/>
</dbReference>
<dbReference type="InterPro" id="IPR017856">
    <property type="entry name" value="Integrase-like_N"/>
</dbReference>
<protein>
    <recommendedName>
        <fullName evidence="6">Probable transcriptional regulatory protein A3A63_01580</fullName>
    </recommendedName>
</protein>
<dbReference type="AlphaFoldDB" id="A0A1F6B057"/>
<comment type="caution">
    <text evidence="9">The sequence shown here is derived from an EMBL/GenBank/DDBJ whole genome shotgun (WGS) entry which is preliminary data.</text>
</comment>